<name>A0A423K9G4_9PSED</name>
<dbReference type="AlphaFoldDB" id="A0A423K9G4"/>
<evidence type="ECO:0000313" key="4">
    <source>
        <dbReference type="Proteomes" id="UP000285349"/>
    </source>
</evidence>
<dbReference type="Gene3D" id="3.40.50.2300">
    <property type="match status" value="1"/>
</dbReference>
<evidence type="ECO:0000259" key="2">
    <source>
        <dbReference type="PROSITE" id="PS50110"/>
    </source>
</evidence>
<dbReference type="InterPro" id="IPR011006">
    <property type="entry name" value="CheY-like_superfamily"/>
</dbReference>
<dbReference type="PROSITE" id="PS50110">
    <property type="entry name" value="RESPONSE_REGULATORY"/>
    <property type="match status" value="1"/>
</dbReference>
<comment type="caution">
    <text evidence="3">The sequence shown here is derived from an EMBL/GenBank/DDBJ whole genome shotgun (WGS) entry which is preliminary data.</text>
</comment>
<dbReference type="OrthoDB" id="6984387at2"/>
<evidence type="ECO:0000313" key="3">
    <source>
        <dbReference type="EMBL" id="RON48549.1"/>
    </source>
</evidence>
<evidence type="ECO:0000256" key="1">
    <source>
        <dbReference type="PROSITE-ProRule" id="PRU00169"/>
    </source>
</evidence>
<dbReference type="EMBL" id="MOBQ01000011">
    <property type="protein sequence ID" value="RON48549.1"/>
    <property type="molecule type" value="Genomic_DNA"/>
</dbReference>
<feature type="domain" description="Response regulatory" evidence="2">
    <location>
        <begin position="14"/>
        <end position="127"/>
    </location>
</feature>
<accession>A0A423K9G4</accession>
<dbReference type="RefSeq" id="WP_123509325.1">
    <property type="nucleotide sequence ID" value="NZ_MOBQ01000011.1"/>
</dbReference>
<gene>
    <name evidence="3" type="ORF">BK666_08995</name>
</gene>
<proteinExistence type="predicted"/>
<feature type="modified residue" description="4-aspartylphosphate" evidence="1">
    <location>
        <position position="65"/>
    </location>
</feature>
<sequence length="136" mass="14663">METKWGKLPQLSGWAIIVEDYAPLRVLLGETLAEIGLQSLHFETADAALIFLLQTQGGCLLVIVDQGLPGRLQGAAFIDMVKANWPATSAILISGIELEPATVPSSTIYLQKPWSIDAFVHAVESCLQPDYSAGKI</sequence>
<protein>
    <recommendedName>
        <fullName evidence="2">Response regulatory domain-containing protein</fullName>
    </recommendedName>
</protein>
<dbReference type="Proteomes" id="UP000285349">
    <property type="component" value="Unassembled WGS sequence"/>
</dbReference>
<dbReference type="GO" id="GO:0000160">
    <property type="term" value="P:phosphorelay signal transduction system"/>
    <property type="evidence" value="ECO:0007669"/>
    <property type="project" value="InterPro"/>
</dbReference>
<dbReference type="SUPFAM" id="SSF52172">
    <property type="entry name" value="CheY-like"/>
    <property type="match status" value="1"/>
</dbReference>
<reference evidence="3 4" key="1">
    <citation type="submission" date="2016-10" db="EMBL/GenBank/DDBJ databases">
        <title>Comparative genome analysis of multiple Pseudomonas spp. focuses on biocontrol and plant growth promoting traits.</title>
        <authorList>
            <person name="Tao X.-Y."/>
            <person name="Taylor C.G."/>
        </authorList>
    </citation>
    <scope>NUCLEOTIDE SEQUENCE [LARGE SCALE GENOMIC DNA]</scope>
    <source>
        <strain evidence="3 4">37A10</strain>
    </source>
</reference>
<dbReference type="InterPro" id="IPR001789">
    <property type="entry name" value="Sig_transdc_resp-reg_receiver"/>
</dbReference>
<keyword evidence="1" id="KW-0597">Phosphoprotein</keyword>
<organism evidence="3 4">
    <name type="scientific">Pseudomonas frederiksbergensis</name>
    <dbReference type="NCBI Taxonomy" id="104087"/>
    <lineage>
        <taxon>Bacteria</taxon>
        <taxon>Pseudomonadati</taxon>
        <taxon>Pseudomonadota</taxon>
        <taxon>Gammaproteobacteria</taxon>
        <taxon>Pseudomonadales</taxon>
        <taxon>Pseudomonadaceae</taxon>
        <taxon>Pseudomonas</taxon>
    </lineage>
</organism>